<evidence type="ECO:0000256" key="11">
    <source>
        <dbReference type="ARBA" id="ARBA00022840"/>
    </source>
</evidence>
<dbReference type="InterPro" id="IPR000719">
    <property type="entry name" value="Prot_kinase_dom"/>
</dbReference>
<dbReference type="PANTHER" id="PTHR22988:SF66">
    <property type="entry name" value="SERINE_THREONINE-PROTEIN KINASE GENGHIS KHAN"/>
    <property type="match status" value="1"/>
</dbReference>
<dbReference type="InterPro" id="IPR017441">
    <property type="entry name" value="Protein_kinase_ATP_BS"/>
</dbReference>
<dbReference type="InterPro" id="IPR000095">
    <property type="entry name" value="CRIB_dom"/>
</dbReference>
<evidence type="ECO:0000256" key="2">
    <source>
        <dbReference type="ARBA" id="ARBA00012513"/>
    </source>
</evidence>
<dbReference type="InterPro" id="IPR046349">
    <property type="entry name" value="C1-like_sf"/>
</dbReference>
<evidence type="ECO:0000256" key="15">
    <source>
        <dbReference type="PROSITE-ProRule" id="PRU10141"/>
    </source>
</evidence>
<dbReference type="GO" id="GO:0005737">
    <property type="term" value="C:cytoplasm"/>
    <property type="evidence" value="ECO:0007669"/>
    <property type="project" value="TreeGrafter"/>
</dbReference>
<comment type="similarity">
    <text evidence="1">Belongs to the protein kinase superfamily. AGC Ser/Thr protein kinase family. DMPK subfamily.</text>
</comment>
<dbReference type="SMART" id="SM00036">
    <property type="entry name" value="CNH"/>
    <property type="match status" value="1"/>
</dbReference>
<organism evidence="23 24">
    <name type="scientific">Rotaria magnacalcarata</name>
    <dbReference type="NCBI Taxonomy" id="392030"/>
    <lineage>
        <taxon>Eukaryota</taxon>
        <taxon>Metazoa</taxon>
        <taxon>Spiralia</taxon>
        <taxon>Gnathifera</taxon>
        <taxon>Rotifera</taxon>
        <taxon>Eurotatoria</taxon>
        <taxon>Bdelloidea</taxon>
        <taxon>Philodinida</taxon>
        <taxon>Philodinidae</taxon>
        <taxon>Rotaria</taxon>
    </lineage>
</organism>
<dbReference type="EMBL" id="CAJNOV010016201">
    <property type="protein sequence ID" value="CAF1586390.1"/>
    <property type="molecule type" value="Genomic_DNA"/>
</dbReference>
<dbReference type="InterPro" id="IPR011993">
    <property type="entry name" value="PH-like_dom_sf"/>
</dbReference>
<dbReference type="PROSITE" id="PS50108">
    <property type="entry name" value="CRIB"/>
    <property type="match status" value="3"/>
</dbReference>
<dbReference type="PROSITE" id="PS50081">
    <property type="entry name" value="ZF_DAG_PE_2"/>
    <property type="match status" value="1"/>
</dbReference>
<evidence type="ECO:0000256" key="9">
    <source>
        <dbReference type="ARBA" id="ARBA00022777"/>
    </source>
</evidence>
<dbReference type="PROSITE" id="PS51285">
    <property type="entry name" value="AGC_KINASE_CTER"/>
    <property type="match status" value="1"/>
</dbReference>
<feature type="region of interest" description="Disordered" evidence="17">
    <location>
        <begin position="848"/>
        <end position="882"/>
    </location>
</feature>
<dbReference type="PROSITE" id="PS00108">
    <property type="entry name" value="PROTEIN_KINASE_ST"/>
    <property type="match status" value="1"/>
</dbReference>
<evidence type="ECO:0000256" key="4">
    <source>
        <dbReference type="ARBA" id="ARBA00022553"/>
    </source>
</evidence>
<dbReference type="Pfam" id="PF00069">
    <property type="entry name" value="Pkinase"/>
    <property type="match status" value="1"/>
</dbReference>
<name>A0A815ZQU2_9BILA</name>
<feature type="domain" description="CNH" evidence="21">
    <location>
        <begin position="1102"/>
        <end position="1386"/>
    </location>
</feature>
<evidence type="ECO:0000256" key="10">
    <source>
        <dbReference type="ARBA" id="ARBA00022833"/>
    </source>
</evidence>
<comment type="catalytic activity">
    <reaction evidence="13">
        <text>L-threonyl-[protein] + ATP = O-phospho-L-threonyl-[protein] + ADP + H(+)</text>
        <dbReference type="Rhea" id="RHEA:46608"/>
        <dbReference type="Rhea" id="RHEA-COMP:11060"/>
        <dbReference type="Rhea" id="RHEA-COMP:11605"/>
        <dbReference type="ChEBI" id="CHEBI:15378"/>
        <dbReference type="ChEBI" id="CHEBI:30013"/>
        <dbReference type="ChEBI" id="CHEBI:30616"/>
        <dbReference type="ChEBI" id="CHEBI:61977"/>
        <dbReference type="ChEBI" id="CHEBI:456216"/>
        <dbReference type="EC" id="2.7.11.1"/>
    </reaction>
</comment>
<dbReference type="Pfam" id="PF25346">
    <property type="entry name" value="PH_MRCK"/>
    <property type="match status" value="1"/>
</dbReference>
<keyword evidence="7 15" id="KW-0547">Nucleotide-binding</keyword>
<dbReference type="Gene3D" id="1.10.510.10">
    <property type="entry name" value="Transferase(Phosphotransferase) domain 1"/>
    <property type="match status" value="1"/>
</dbReference>
<evidence type="ECO:0000259" key="20">
    <source>
        <dbReference type="PROSITE" id="PS50108"/>
    </source>
</evidence>
<feature type="compositionally biased region" description="Low complexity" evidence="17">
    <location>
        <begin position="1624"/>
        <end position="1637"/>
    </location>
</feature>
<keyword evidence="10" id="KW-0862">Zinc</keyword>
<evidence type="ECO:0000259" key="22">
    <source>
        <dbReference type="PROSITE" id="PS51285"/>
    </source>
</evidence>
<dbReference type="SMART" id="SM00109">
    <property type="entry name" value="C1"/>
    <property type="match status" value="1"/>
</dbReference>
<dbReference type="SMART" id="SM00133">
    <property type="entry name" value="S_TK_X"/>
    <property type="match status" value="1"/>
</dbReference>
<dbReference type="InterPro" id="IPR017892">
    <property type="entry name" value="Pkinase_C"/>
</dbReference>
<feature type="compositionally biased region" description="Low complexity" evidence="17">
    <location>
        <begin position="1515"/>
        <end position="1527"/>
    </location>
</feature>
<evidence type="ECO:0000256" key="13">
    <source>
        <dbReference type="ARBA" id="ARBA00047899"/>
    </source>
</evidence>
<dbReference type="PROSITE" id="PS00479">
    <property type="entry name" value="ZF_DAG_PE_1"/>
    <property type="match status" value="1"/>
</dbReference>
<keyword evidence="4" id="KW-0597">Phosphoprotein</keyword>
<dbReference type="Proteomes" id="UP000663855">
    <property type="component" value="Unassembled WGS sequence"/>
</dbReference>
<evidence type="ECO:0000313" key="23">
    <source>
        <dbReference type="EMBL" id="CAF1586390.1"/>
    </source>
</evidence>
<feature type="coiled-coil region" evidence="16">
    <location>
        <begin position="636"/>
        <end position="663"/>
    </location>
</feature>
<sequence length="1649" mass="185939">MFDNINDNVESRLNELEHLLFNSSIKDQTVLGVEALLDAFIVLYDECCNSTLRREKTIAEFIEYAKSFISRVKRCRFNRNDFETIKIIGRGAFGEVAVVKLKNTDRVFAMKTLNKWEMLKRADTACFREERDVLVFGDPHWLTKLHYAFQDGENLYFIMDYYYGGDLLTLLSKFDDHFSEEMTRFYVAEMVLAIDSLHKLGYVHRDIKPDNVLLDGAGHIRLADFGSCLRMRADGTVQSNVAVGTPDYISPEILRAMEAGQGRYGPECDWWSLGCAMWEMLFGLPPFYAESLLETYGKIMMHVQKELSLPFPNDIEVSDSAKDLLQHLLCSIDIRLGKNGLDDFKNHPFFTSIDWENLRQATAPYVPVVNSPSDTSNFDVDDIEPSNKDVVPPVSHAAFTGHHLPFIGFTHSANNRYSDGATTTSIVSNPTVINTSPSDICDSTNSPINNQNSEYEEAINSLKLQHASLLEELKRLREVYEQTKLDSLDQIRQIKTLEDFYTNQYEISNNEQIQYLIKILNLFQNLRGLNENLNEEHHSSIDDIKNQLNQHLIYFSTSDKTFLLNNNHQNQDKQIVSKPQLNNLSLFLTKFEQKFSQLFNNNLSNELDETIENENDDELDLITSEDLLLKRFSSFLNDVYEKIKSLLRDKSELDEKLIFLEEKRLTYSRWETQMYDILKWINEEKSARSHLKGLANKMAEELDQIRETTSPLLTIGSTSSSLTTAGTSVAHNTAWKHGRSVKLKHMEIQQLQTSLQKEIDAKQRIQEEFKECQAENILKAEENLRLKEDIEKLQKQLVYEQSKQLVKSPAANHNVSDELSTFINNTSIDRFLRNVTAGLSDSPALLNDTNNDLSGTFDDGSSGGDDSSRTMSGSNNKSQTIRPLAPLRNELHDFMIANFHVTAMCDDCQNALIGIVQQGFVCQRCKLICHPECMEKISTPCRPSIKDRSQTMLLDQHLVRIPKAGGIKKGWNKYQLLNLQTKLLFYELSSDQYKKITWPQPAFIIDLTDDEFLVSSVTSSDAYHANKKDVLSIFKISILKLSSPKQFQHTLVLTNNESEKNQYVNMLSDLSTKVKTLKQNGATRGANFIAKELFDTSKCSSLKETTAVVILDQDRIIACGEDGLYLLDILKDSSTKLSDKRVHQLSLISNGELLVTLAGKQRTIRLQSVKSLLDHPLSSLDSKIIETKNATTFAVHSTSLVLCVAIKNRILVYQLFSTPKPYHYSFIREFNIIQNVTYLEISTINITQSEQQILWYGYPSTFVAQRLDQQCPSVSLVRDEDPTLQFFRDRPIEALRVVPVTNSSSISELLLVFRELGIYVSCATGMRTRHKELMWTALPLSTSFSDPYLLIYTEKSVDIYDVPSATWLQSLPLCRTRSLTPDGCICLSHDPELLNHHSKLLYLMQKTNSNPSLNVPERASSKSLAARGGRFRVGGSVVGTIKSTTSSSIAPISGLAARGGRFRVGGSVVGTIKSTTSSSIAPISGPKDFTHISHLGKGEGLQIISGLKQVSPTSTLSSINHSSSGSTLNNNNRRSLISGPQNFVHLTHIGPSDISTFASDLSTTNTTTNRAVISAPMNFRHQVHIGHNDEIDQLHNNNTSNNNKKGGTYEQQTNSVLLKQQQVTSSGNSTLSSQSLSFKDEDDSDQPLE</sequence>
<dbReference type="GO" id="GO:0008270">
    <property type="term" value="F:zinc ion binding"/>
    <property type="evidence" value="ECO:0007669"/>
    <property type="project" value="UniProtKB-KW"/>
</dbReference>
<evidence type="ECO:0000256" key="12">
    <source>
        <dbReference type="ARBA" id="ARBA00023054"/>
    </source>
</evidence>
<dbReference type="GO" id="GO:0031032">
    <property type="term" value="P:actomyosin structure organization"/>
    <property type="evidence" value="ECO:0007669"/>
    <property type="project" value="TreeGrafter"/>
</dbReference>
<keyword evidence="9" id="KW-0418">Kinase</keyword>
<keyword evidence="3" id="KW-0723">Serine/threonine-protein kinase</keyword>
<dbReference type="PROSITE" id="PS00107">
    <property type="entry name" value="PROTEIN_KINASE_ATP"/>
    <property type="match status" value="1"/>
</dbReference>
<evidence type="ECO:0000256" key="7">
    <source>
        <dbReference type="ARBA" id="ARBA00022741"/>
    </source>
</evidence>
<accession>A0A815ZQU2</accession>
<dbReference type="GO" id="GO:0005856">
    <property type="term" value="C:cytoskeleton"/>
    <property type="evidence" value="ECO:0007669"/>
    <property type="project" value="TreeGrafter"/>
</dbReference>
<feature type="binding site" evidence="15">
    <location>
        <position position="111"/>
    </location>
    <ligand>
        <name>ATP</name>
        <dbReference type="ChEBI" id="CHEBI:30616"/>
    </ligand>
</feature>
<dbReference type="PROSITE" id="PS50219">
    <property type="entry name" value="CNH"/>
    <property type="match status" value="1"/>
</dbReference>
<feature type="domain" description="CRIB" evidence="20">
    <location>
        <begin position="1573"/>
        <end position="1586"/>
    </location>
</feature>
<feature type="domain" description="CRIB" evidence="20">
    <location>
        <begin position="1483"/>
        <end position="1496"/>
    </location>
</feature>
<feature type="domain" description="Protein kinase" evidence="18">
    <location>
        <begin position="82"/>
        <end position="350"/>
    </location>
</feature>
<dbReference type="GO" id="GO:0004674">
    <property type="term" value="F:protein serine/threonine kinase activity"/>
    <property type="evidence" value="ECO:0007669"/>
    <property type="project" value="UniProtKB-KW"/>
</dbReference>
<feature type="compositionally biased region" description="Acidic residues" evidence="17">
    <location>
        <begin position="1640"/>
        <end position="1649"/>
    </location>
</feature>
<evidence type="ECO:0000259" key="21">
    <source>
        <dbReference type="PROSITE" id="PS50219"/>
    </source>
</evidence>
<keyword evidence="5" id="KW-0808">Transferase</keyword>
<dbReference type="SMART" id="SM00220">
    <property type="entry name" value="S_TKc"/>
    <property type="match status" value="1"/>
</dbReference>
<keyword evidence="6" id="KW-0479">Metal-binding</keyword>
<keyword evidence="11 15" id="KW-0067">ATP-binding</keyword>
<dbReference type="EC" id="2.7.11.1" evidence="2"/>
<comment type="catalytic activity">
    <reaction evidence="14">
        <text>L-seryl-[protein] + ATP = O-phospho-L-seryl-[protein] + ADP + H(+)</text>
        <dbReference type="Rhea" id="RHEA:17989"/>
        <dbReference type="Rhea" id="RHEA-COMP:9863"/>
        <dbReference type="Rhea" id="RHEA-COMP:11604"/>
        <dbReference type="ChEBI" id="CHEBI:15378"/>
        <dbReference type="ChEBI" id="CHEBI:29999"/>
        <dbReference type="ChEBI" id="CHEBI:30616"/>
        <dbReference type="ChEBI" id="CHEBI:83421"/>
        <dbReference type="ChEBI" id="CHEBI:456216"/>
        <dbReference type="EC" id="2.7.11.1"/>
    </reaction>
</comment>
<dbReference type="PROSITE" id="PS50011">
    <property type="entry name" value="PROTEIN_KINASE_DOM"/>
    <property type="match status" value="1"/>
</dbReference>
<keyword evidence="12 16" id="KW-0175">Coiled coil</keyword>
<keyword evidence="8" id="KW-0863">Zinc-finger</keyword>
<dbReference type="Pfam" id="PF00780">
    <property type="entry name" value="CNH"/>
    <property type="match status" value="1"/>
</dbReference>
<reference evidence="23" key="1">
    <citation type="submission" date="2021-02" db="EMBL/GenBank/DDBJ databases">
        <authorList>
            <person name="Nowell W R."/>
        </authorList>
    </citation>
    <scope>NUCLEOTIDE SEQUENCE</scope>
</reference>
<feature type="region of interest" description="Disordered" evidence="17">
    <location>
        <begin position="1617"/>
        <end position="1649"/>
    </location>
</feature>
<evidence type="ECO:0000256" key="6">
    <source>
        <dbReference type="ARBA" id="ARBA00022723"/>
    </source>
</evidence>
<dbReference type="Pfam" id="PF00786">
    <property type="entry name" value="PBD"/>
    <property type="match status" value="1"/>
</dbReference>
<comment type="caution">
    <text evidence="23">The sequence shown here is derived from an EMBL/GenBank/DDBJ whole genome shotgun (WGS) entry which is preliminary data.</text>
</comment>
<feature type="coiled-coil region" evidence="16">
    <location>
        <begin position="452"/>
        <end position="486"/>
    </location>
</feature>
<gene>
    <name evidence="23" type="ORF">CJN711_LOCUS33534</name>
</gene>
<dbReference type="Pfam" id="PF00130">
    <property type="entry name" value="C1_1"/>
    <property type="match status" value="1"/>
</dbReference>
<evidence type="ECO:0000256" key="16">
    <source>
        <dbReference type="SAM" id="Coils"/>
    </source>
</evidence>
<evidence type="ECO:0000256" key="17">
    <source>
        <dbReference type="SAM" id="MobiDB-lite"/>
    </source>
</evidence>
<dbReference type="FunFam" id="1.10.510.10:FF:000014">
    <property type="entry name" value="Non-specific serine/threonine protein kinase"/>
    <property type="match status" value="1"/>
</dbReference>
<evidence type="ECO:0000256" key="8">
    <source>
        <dbReference type="ARBA" id="ARBA00022771"/>
    </source>
</evidence>
<evidence type="ECO:0000259" key="18">
    <source>
        <dbReference type="PROSITE" id="PS50011"/>
    </source>
</evidence>
<dbReference type="SUPFAM" id="SSF57889">
    <property type="entry name" value="Cysteine-rich domain"/>
    <property type="match status" value="1"/>
</dbReference>
<evidence type="ECO:0000256" key="5">
    <source>
        <dbReference type="ARBA" id="ARBA00022679"/>
    </source>
</evidence>
<dbReference type="CDD" id="cd05597">
    <property type="entry name" value="STKc_DMPK_like"/>
    <property type="match status" value="1"/>
</dbReference>
<evidence type="ECO:0000256" key="1">
    <source>
        <dbReference type="ARBA" id="ARBA00005719"/>
    </source>
</evidence>
<dbReference type="Gene3D" id="2.30.29.30">
    <property type="entry name" value="Pleckstrin-homology domain (PH domain)/Phosphotyrosine-binding domain (PTB)"/>
    <property type="match status" value="1"/>
</dbReference>
<feature type="domain" description="Phorbol-ester/DAG-type" evidence="19">
    <location>
        <begin position="891"/>
        <end position="941"/>
    </location>
</feature>
<dbReference type="InterPro" id="IPR008271">
    <property type="entry name" value="Ser/Thr_kinase_AS"/>
</dbReference>
<dbReference type="InterPro" id="IPR002219">
    <property type="entry name" value="PKC_DAG/PE"/>
</dbReference>
<evidence type="ECO:0000256" key="14">
    <source>
        <dbReference type="ARBA" id="ARBA00048679"/>
    </source>
</evidence>
<dbReference type="FunFam" id="3.30.200.20:FF:001055">
    <property type="entry name" value="Serine/threonine-protein kinase MRCK beta"/>
    <property type="match status" value="1"/>
</dbReference>
<proteinExistence type="inferred from homology"/>
<feature type="domain" description="CRIB" evidence="20">
    <location>
        <begin position="1537"/>
        <end position="1550"/>
    </location>
</feature>
<evidence type="ECO:0000259" key="19">
    <source>
        <dbReference type="PROSITE" id="PS50081"/>
    </source>
</evidence>
<dbReference type="InterPro" id="IPR001180">
    <property type="entry name" value="CNH_dom"/>
</dbReference>
<dbReference type="InterPro" id="IPR011009">
    <property type="entry name" value="Kinase-like_dom_sf"/>
</dbReference>
<dbReference type="Gene3D" id="3.30.200.20">
    <property type="entry name" value="Phosphorylase Kinase, domain 1"/>
    <property type="match status" value="1"/>
</dbReference>
<dbReference type="Gene3D" id="3.30.60.20">
    <property type="match status" value="1"/>
</dbReference>
<evidence type="ECO:0000313" key="24">
    <source>
        <dbReference type="Proteomes" id="UP000663855"/>
    </source>
</evidence>
<evidence type="ECO:0000256" key="3">
    <source>
        <dbReference type="ARBA" id="ARBA00022527"/>
    </source>
</evidence>
<protein>
    <recommendedName>
        <fullName evidence="2">non-specific serine/threonine protein kinase</fullName>
        <ecNumber evidence="2">2.7.11.1</ecNumber>
    </recommendedName>
</protein>
<dbReference type="Pfam" id="PF00433">
    <property type="entry name" value="Pkinase_C"/>
    <property type="match status" value="1"/>
</dbReference>
<dbReference type="SMART" id="SM00285">
    <property type="entry name" value="PBD"/>
    <property type="match status" value="3"/>
</dbReference>
<dbReference type="GO" id="GO:0005524">
    <property type="term" value="F:ATP binding"/>
    <property type="evidence" value="ECO:0007669"/>
    <property type="project" value="UniProtKB-UniRule"/>
</dbReference>
<dbReference type="InterPro" id="IPR050839">
    <property type="entry name" value="Rho-assoc_Ser/Thr_Kinase"/>
</dbReference>
<dbReference type="SUPFAM" id="SSF56112">
    <property type="entry name" value="Protein kinase-like (PK-like)"/>
    <property type="match status" value="1"/>
</dbReference>
<feature type="region of interest" description="Disordered" evidence="17">
    <location>
        <begin position="1515"/>
        <end position="1536"/>
    </location>
</feature>
<dbReference type="PANTHER" id="PTHR22988">
    <property type="entry name" value="MYOTONIC DYSTROPHY S/T KINASE-RELATED"/>
    <property type="match status" value="1"/>
</dbReference>
<dbReference type="InterPro" id="IPR057529">
    <property type="entry name" value="MRCK/ROCK_PH"/>
</dbReference>
<dbReference type="CDD" id="cd00029">
    <property type="entry name" value="C1"/>
    <property type="match status" value="1"/>
</dbReference>
<feature type="domain" description="AGC-kinase C-terminal" evidence="22">
    <location>
        <begin position="351"/>
        <end position="421"/>
    </location>
</feature>
<dbReference type="InterPro" id="IPR000961">
    <property type="entry name" value="AGC-kinase_C"/>
</dbReference>
<feature type="coiled-coil region" evidence="16">
    <location>
        <begin position="748"/>
        <end position="803"/>
    </location>
</feature>